<feature type="non-terminal residue" evidence="2">
    <location>
        <position position="72"/>
    </location>
</feature>
<evidence type="ECO:0000256" key="1">
    <source>
        <dbReference type="SAM" id="MobiDB-lite"/>
    </source>
</evidence>
<proteinExistence type="predicted"/>
<comment type="caution">
    <text evidence="2">The sequence shown here is derived from an EMBL/GenBank/DDBJ whole genome shotgun (WGS) entry which is preliminary data.</text>
</comment>
<feature type="region of interest" description="Disordered" evidence="1">
    <location>
        <begin position="34"/>
        <end position="56"/>
    </location>
</feature>
<reference evidence="2 3" key="1">
    <citation type="journal article" date="2019" name="PLoS Biol.">
        <title>Sex chromosomes control vertical transmission of feminizing Wolbachia symbionts in an isopod.</title>
        <authorList>
            <person name="Becking T."/>
            <person name="Chebbi M.A."/>
            <person name="Giraud I."/>
            <person name="Moumen B."/>
            <person name="Laverre T."/>
            <person name="Caubet Y."/>
            <person name="Peccoud J."/>
            <person name="Gilbert C."/>
            <person name="Cordaux R."/>
        </authorList>
    </citation>
    <scope>NUCLEOTIDE SEQUENCE [LARGE SCALE GENOMIC DNA]</scope>
    <source>
        <strain evidence="2">ANa2</strain>
        <tissue evidence="2">Whole body excluding digestive tract and cuticle</tissue>
    </source>
</reference>
<feature type="compositionally biased region" description="Polar residues" evidence="1">
    <location>
        <begin position="47"/>
        <end position="56"/>
    </location>
</feature>
<gene>
    <name evidence="2" type="ORF">Anas_12159</name>
</gene>
<name>A0A5N5SHM8_9CRUS</name>
<dbReference type="AlphaFoldDB" id="A0A5N5SHM8"/>
<protein>
    <submittedName>
        <fullName evidence="2">Uncharacterized protein</fullName>
    </submittedName>
</protein>
<evidence type="ECO:0000313" key="2">
    <source>
        <dbReference type="EMBL" id="KAB7493743.1"/>
    </source>
</evidence>
<evidence type="ECO:0000313" key="3">
    <source>
        <dbReference type="Proteomes" id="UP000326759"/>
    </source>
</evidence>
<sequence length="72" mass="7613">MIRKSILDIISPNPEENVNFSSIGIAAAEQTHPAYGNGQVSSGGGNMTVTHGTSPLTPEINMLVTAERTIFQ</sequence>
<dbReference type="EMBL" id="SEYY01024992">
    <property type="protein sequence ID" value="KAB7493743.1"/>
    <property type="molecule type" value="Genomic_DNA"/>
</dbReference>
<organism evidence="2 3">
    <name type="scientific">Armadillidium nasatum</name>
    <dbReference type="NCBI Taxonomy" id="96803"/>
    <lineage>
        <taxon>Eukaryota</taxon>
        <taxon>Metazoa</taxon>
        <taxon>Ecdysozoa</taxon>
        <taxon>Arthropoda</taxon>
        <taxon>Crustacea</taxon>
        <taxon>Multicrustacea</taxon>
        <taxon>Malacostraca</taxon>
        <taxon>Eumalacostraca</taxon>
        <taxon>Peracarida</taxon>
        <taxon>Isopoda</taxon>
        <taxon>Oniscidea</taxon>
        <taxon>Crinocheta</taxon>
        <taxon>Armadillidiidae</taxon>
        <taxon>Armadillidium</taxon>
    </lineage>
</organism>
<accession>A0A5N5SHM8</accession>
<keyword evidence="3" id="KW-1185">Reference proteome</keyword>
<dbReference type="Proteomes" id="UP000326759">
    <property type="component" value="Unassembled WGS sequence"/>
</dbReference>